<proteinExistence type="predicted"/>
<protein>
    <recommendedName>
        <fullName evidence="3">Leucine-rich repeat domain-containing protein</fullName>
    </recommendedName>
</protein>
<evidence type="ECO:0008006" key="3">
    <source>
        <dbReference type="Google" id="ProtNLM"/>
    </source>
</evidence>
<dbReference type="Gene3D" id="3.80.10.10">
    <property type="entry name" value="Ribonuclease Inhibitor"/>
    <property type="match status" value="1"/>
</dbReference>
<evidence type="ECO:0000313" key="2">
    <source>
        <dbReference type="Proteomes" id="UP000218775"/>
    </source>
</evidence>
<name>A0A2A4X2B2_UNCAE</name>
<gene>
    <name evidence="1" type="ORF">COB21_03910</name>
</gene>
<dbReference type="Proteomes" id="UP000218775">
    <property type="component" value="Unassembled WGS sequence"/>
</dbReference>
<reference evidence="2" key="1">
    <citation type="submission" date="2017-08" db="EMBL/GenBank/DDBJ databases">
        <title>A dynamic microbial community with high functional redundancy inhabits the cold, oxic subseafloor aquifer.</title>
        <authorList>
            <person name="Tully B.J."/>
            <person name="Wheat C.G."/>
            <person name="Glazer B.T."/>
            <person name="Huber J.A."/>
        </authorList>
    </citation>
    <scope>NUCLEOTIDE SEQUENCE [LARGE SCALE GENOMIC DNA]</scope>
</reference>
<dbReference type="SUPFAM" id="SSF52058">
    <property type="entry name" value="L domain-like"/>
    <property type="match status" value="1"/>
</dbReference>
<dbReference type="AlphaFoldDB" id="A0A2A4X2B2"/>
<sequence length="376" mass="41022">MSTLQELIQGLTKPTQAMLQSESDVEFDEQQSLAQSKCDAIMQAFKGESTRRKNARITTEIDDVKRVYTCVDLALPSLKGKKPAAKLARLQERLAQSNKTEFNADGVEFGDFVVFQAALGALALRDMGMKDVTFSRNGTRLSSFPLRLRTLAIAGCAVGVDLAALAPLEELRLLSIHGCPLKGGLAGLGKKPHLVGLDIRGDRHNKLGRLTDLTDFTALQFLRLPKCGLTGSIYQLADRHPELREVDLSYNPLKGAVYDMGKSLSHLEVAIFFRCHLEQSIEESTVWLNSCPKFGVANMLNNKKGSGVHVDFKKRPDLQDPAKLMAALRVPEDEREAVGRQLADSPMKVDVAKVNGRSLTEGTFLESAGSGGGKGE</sequence>
<organism evidence="1 2">
    <name type="scientific">Aerophobetes bacterium</name>
    <dbReference type="NCBI Taxonomy" id="2030807"/>
    <lineage>
        <taxon>Bacteria</taxon>
        <taxon>Candidatus Aerophobota</taxon>
    </lineage>
</organism>
<evidence type="ECO:0000313" key="1">
    <source>
        <dbReference type="EMBL" id="PCI76778.1"/>
    </source>
</evidence>
<dbReference type="InterPro" id="IPR032675">
    <property type="entry name" value="LRR_dom_sf"/>
</dbReference>
<comment type="caution">
    <text evidence="1">The sequence shown here is derived from an EMBL/GenBank/DDBJ whole genome shotgun (WGS) entry which is preliminary data.</text>
</comment>
<dbReference type="EMBL" id="NVUK01000024">
    <property type="protein sequence ID" value="PCI76778.1"/>
    <property type="molecule type" value="Genomic_DNA"/>
</dbReference>
<accession>A0A2A4X2B2</accession>